<sequence>MRRSLTWTIALTGAVGIAGGIGWLYRTPLVTGYVDRNLAARGVEASYRIDQIGFRTQKLSNVVIGDPSNPDLIAREMTVEIELGFYGPKVARVEASGVRLRGRWTGERMTFGQLDRLKPVDDGSAFELPDMAVAVRDVGVRLETPWGVAGLGVAGNGHLRDGFTGLVAVRAPLMEQGGCIAERLSGELAVAVDDRVPSVRGPIGLGRLNCSSARMGLSDVKLGLRASAREDMTVWQAQAGIRTGAMTAQGLRSTSITGSLNAGSDKAGRMSAQWSLSGANAAGPWLEAQSLMFSGEGALASDGAMVSTGNFGIKAGRAGRLALRQIAGLEQQGDSTPIGPLLAKAGLAISQAGRQFEVDGQYELSRDATGVLRASLGDLAARANSGAALTLDGERAIGWDSKTGLSLATIARVGGGGLPEGEVRLTRSGGLSPLTGLARFEPYQAGSAVLAMAPLRFSAAADGSARFATGVALSGPLAGGQVDRLSLPIAGRIAPDGEVSVSGECRQLAWRGLDTGGVRLNGAAVRLCGQGGRPLLVIGPGGVRGGASLPAFALSGWAGTSPFSLMSDGGSVALDGGGFDLRNVDVRIGSGESLTRFAAARLDGAVGAAGLAGTVAGVEARIGAVPFLLSDGSGLWRFAGSRLSVDAGLRVTDAASDARFRPLRAEGVRLLFSDGVIETAGWLHEEDSGTPVAELTIRHMLANGHGEARFAVPSLRFARDGLQPRDLSPLALGVIADAQGVVTGSGQLAWDSEGIRSSGDFATERLDFAAAFGPVERLSGRLRFDDLLTLSTPPHQEVLIGSVNPGIEVNDGRLLYQLRPGQKVRIEGGRWPFAGGELRLQPAWLDFGAEVPRQLTFDVASVDAALFLQRFEFENISATGVFDGVLPTVFDQNGGRVDGGMLVSRSGGSLAYVGELSIRDLGAYGNLAFGALKSIRYDSLSVRLNGAIDGEMLTQVDFTGLSQGEGAMRNFLTRAVESLPFTFSIRITAPFRQLLSSAQGLYDPTTLIEQNLPALVEADRAARAAAARSNGDTPAAPTSPPQYPGEARPAVVQPRESEDRP</sequence>
<dbReference type="EMBL" id="CP053015">
    <property type="protein sequence ID" value="QJQ32851.1"/>
    <property type="molecule type" value="Genomic_DNA"/>
</dbReference>
<feature type="region of interest" description="Disordered" evidence="1">
    <location>
        <begin position="1023"/>
        <end position="1061"/>
    </location>
</feature>
<reference evidence="2 3" key="1">
    <citation type="submission" date="2020-01" db="EMBL/GenBank/DDBJ databases">
        <title>Sphingomonas sp. strain CSW-10.</title>
        <authorList>
            <person name="Chen W.-M."/>
        </authorList>
    </citation>
    <scope>NUCLEOTIDE SEQUENCE [LARGE SCALE GENOMIC DNA]</scope>
    <source>
        <strain evidence="2 3">CSW-10</strain>
    </source>
</reference>
<dbReference type="AlphaFoldDB" id="A0A6M4B0I2"/>
<dbReference type="KEGG" id="slan:GV829_10685"/>
<dbReference type="Proteomes" id="UP000503018">
    <property type="component" value="Chromosome"/>
</dbReference>
<dbReference type="Pfam" id="PF11739">
    <property type="entry name" value="YdbH-like"/>
    <property type="match status" value="1"/>
</dbReference>
<evidence type="ECO:0000313" key="3">
    <source>
        <dbReference type="Proteomes" id="UP000503018"/>
    </source>
</evidence>
<name>A0A6M4B0I2_9SPHN</name>
<accession>A0A6M4B0I2</accession>
<dbReference type="RefSeq" id="WP_169946525.1">
    <property type="nucleotide sequence ID" value="NZ_CP053015.1"/>
</dbReference>
<gene>
    <name evidence="2" type="ORF">GV829_10685</name>
</gene>
<proteinExistence type="predicted"/>
<keyword evidence="3" id="KW-1185">Reference proteome</keyword>
<evidence type="ECO:0000256" key="1">
    <source>
        <dbReference type="SAM" id="MobiDB-lite"/>
    </source>
</evidence>
<protein>
    <submittedName>
        <fullName evidence="2">YdbH domain-containing protein</fullName>
    </submittedName>
</protein>
<evidence type="ECO:0000313" key="2">
    <source>
        <dbReference type="EMBL" id="QJQ32851.1"/>
    </source>
</evidence>
<dbReference type="InterPro" id="IPR021730">
    <property type="entry name" value="YdbH"/>
</dbReference>
<organism evidence="2 3">
    <name type="scientific">Sphingomonas lacunae</name>
    <dbReference type="NCBI Taxonomy" id="2698828"/>
    <lineage>
        <taxon>Bacteria</taxon>
        <taxon>Pseudomonadati</taxon>
        <taxon>Pseudomonadota</taxon>
        <taxon>Alphaproteobacteria</taxon>
        <taxon>Sphingomonadales</taxon>
        <taxon>Sphingomonadaceae</taxon>
        <taxon>Sphingomonas</taxon>
    </lineage>
</organism>